<keyword evidence="3" id="KW-1185">Reference proteome</keyword>
<dbReference type="OrthoDB" id="428768at2759"/>
<feature type="compositionally biased region" description="Polar residues" evidence="1">
    <location>
        <begin position="1"/>
        <end position="20"/>
    </location>
</feature>
<feature type="region of interest" description="Disordered" evidence="1">
    <location>
        <begin position="1"/>
        <end position="29"/>
    </location>
</feature>
<protein>
    <submittedName>
        <fullName evidence="2">Uncharacterized protein</fullName>
    </submittedName>
</protein>
<sequence length="82" mass="8921">MSSPKSQKSSLLGTFESTAPEQLVETRQPDSSLVPLAPLLLTIPTLLKTGNLPDFRTMPFAAELFVKDRWTGLPPIPEGDQA</sequence>
<gene>
    <name evidence="2" type="ORF">L486_06998</name>
</gene>
<name>A0A1B9IJF9_9TREE</name>
<evidence type="ECO:0000313" key="3">
    <source>
        <dbReference type="Proteomes" id="UP000092583"/>
    </source>
</evidence>
<reference evidence="2 3" key="1">
    <citation type="submission" date="2013-07" db="EMBL/GenBank/DDBJ databases">
        <title>The Genome Sequence of Kwoniella mangroviensis CBS10435.</title>
        <authorList>
            <consortium name="The Broad Institute Genome Sequencing Platform"/>
            <person name="Cuomo C."/>
            <person name="Litvintseva A."/>
            <person name="Chen Y."/>
            <person name="Heitman J."/>
            <person name="Sun S."/>
            <person name="Springer D."/>
            <person name="Dromer F."/>
            <person name="Young S.K."/>
            <person name="Zeng Q."/>
            <person name="Gargeya S."/>
            <person name="Fitzgerald M."/>
            <person name="Abouelleil A."/>
            <person name="Alvarado L."/>
            <person name="Berlin A.M."/>
            <person name="Chapman S.B."/>
            <person name="Dewar J."/>
            <person name="Goldberg J."/>
            <person name="Griggs A."/>
            <person name="Gujja S."/>
            <person name="Hansen M."/>
            <person name="Howarth C."/>
            <person name="Imamovic A."/>
            <person name="Larimer J."/>
            <person name="McCowan C."/>
            <person name="Murphy C."/>
            <person name="Pearson M."/>
            <person name="Priest M."/>
            <person name="Roberts A."/>
            <person name="Saif S."/>
            <person name="Shea T."/>
            <person name="Sykes S."/>
            <person name="Wortman J."/>
            <person name="Nusbaum C."/>
            <person name="Birren B."/>
        </authorList>
    </citation>
    <scope>NUCLEOTIDE SEQUENCE [LARGE SCALE GENOMIC DNA]</scope>
    <source>
        <strain evidence="2 3">CBS 10435</strain>
    </source>
</reference>
<dbReference type="AlphaFoldDB" id="A0A1B9IJF9"/>
<evidence type="ECO:0000313" key="2">
    <source>
        <dbReference type="EMBL" id="OCF55514.1"/>
    </source>
</evidence>
<accession>A0A1B9IJF9</accession>
<dbReference type="STRING" id="1331196.A0A1B9IJF9"/>
<dbReference type="EMBL" id="KI669466">
    <property type="protein sequence ID" value="OCF55514.1"/>
    <property type="molecule type" value="Genomic_DNA"/>
</dbReference>
<proteinExistence type="predicted"/>
<organism evidence="2 3">
    <name type="scientific">Kwoniella mangroviensis CBS 10435</name>
    <dbReference type="NCBI Taxonomy" id="1331196"/>
    <lineage>
        <taxon>Eukaryota</taxon>
        <taxon>Fungi</taxon>
        <taxon>Dikarya</taxon>
        <taxon>Basidiomycota</taxon>
        <taxon>Agaricomycotina</taxon>
        <taxon>Tremellomycetes</taxon>
        <taxon>Tremellales</taxon>
        <taxon>Cryptococcaceae</taxon>
        <taxon>Kwoniella</taxon>
    </lineage>
</organism>
<reference evidence="3" key="2">
    <citation type="submission" date="2013-12" db="EMBL/GenBank/DDBJ databases">
        <title>Evolution of pathogenesis and genome organization in the Tremellales.</title>
        <authorList>
            <person name="Cuomo C."/>
            <person name="Litvintseva A."/>
            <person name="Heitman J."/>
            <person name="Chen Y."/>
            <person name="Sun S."/>
            <person name="Springer D."/>
            <person name="Dromer F."/>
            <person name="Young S."/>
            <person name="Zeng Q."/>
            <person name="Chapman S."/>
            <person name="Gujja S."/>
            <person name="Saif S."/>
            <person name="Birren B."/>
        </authorList>
    </citation>
    <scope>NUCLEOTIDE SEQUENCE [LARGE SCALE GENOMIC DNA]</scope>
    <source>
        <strain evidence="3">CBS 10435</strain>
    </source>
</reference>
<dbReference type="Proteomes" id="UP000092583">
    <property type="component" value="Unassembled WGS sequence"/>
</dbReference>
<evidence type="ECO:0000256" key="1">
    <source>
        <dbReference type="SAM" id="MobiDB-lite"/>
    </source>
</evidence>